<organism evidence="5">
    <name type="scientific">Gordonia amarae</name>
    <dbReference type="NCBI Taxonomy" id="36821"/>
    <lineage>
        <taxon>Bacteria</taxon>
        <taxon>Bacillati</taxon>
        <taxon>Actinomycetota</taxon>
        <taxon>Actinomycetes</taxon>
        <taxon>Mycobacteriales</taxon>
        <taxon>Gordoniaceae</taxon>
        <taxon>Gordonia</taxon>
    </lineage>
</organism>
<dbReference type="InterPro" id="IPR006963">
    <property type="entry name" value="Mopterin_OxRdtase_4Fe-4S_dom"/>
</dbReference>
<dbReference type="SMART" id="SM00926">
    <property type="entry name" value="Molybdop_Fe4S4"/>
    <property type="match status" value="1"/>
</dbReference>
<evidence type="ECO:0000313" key="5">
    <source>
        <dbReference type="EMBL" id="QHN41520.1"/>
    </source>
</evidence>
<proteinExistence type="inferred from homology"/>
<dbReference type="InterPro" id="IPR006656">
    <property type="entry name" value="Mopterin_OxRdtase"/>
</dbReference>
<dbReference type="Gene3D" id="2.20.25.90">
    <property type="entry name" value="ADC-like domains"/>
    <property type="match status" value="1"/>
</dbReference>
<dbReference type="PANTHER" id="PTHR43742:SF6">
    <property type="entry name" value="OXIDOREDUCTASE YYAE-RELATED"/>
    <property type="match status" value="1"/>
</dbReference>
<reference evidence="5" key="1">
    <citation type="journal article" date="2021" name="Nat. Microbiol.">
        <title>Cocultivation of an ultrasmall environmental parasitic bacterium with lytic ability against bacteria associated with wastewater foams.</title>
        <authorList>
            <person name="Batinovic S."/>
            <person name="Rose J.J.A."/>
            <person name="Ratcliffe J."/>
            <person name="Seviour R.J."/>
            <person name="Petrovski S."/>
        </authorList>
    </citation>
    <scope>NUCLEOTIDE SEQUENCE</scope>
    <source>
        <strain evidence="5">CON44</strain>
    </source>
</reference>
<dbReference type="RefSeq" id="WP_040514468.1">
    <property type="nucleotide sequence ID" value="NZ_CP045804.1"/>
</dbReference>
<comment type="similarity">
    <text evidence="1">Belongs to the prokaryotic molybdopterin-containing oxidoreductase family.</text>
</comment>
<dbReference type="InterPro" id="IPR006657">
    <property type="entry name" value="MoPterin_dinucl-bd_dom"/>
</dbReference>
<dbReference type="Gene3D" id="3.40.228.10">
    <property type="entry name" value="Dimethylsulfoxide Reductase, domain 2"/>
    <property type="match status" value="1"/>
</dbReference>
<dbReference type="GO" id="GO:0051536">
    <property type="term" value="F:iron-sulfur cluster binding"/>
    <property type="evidence" value="ECO:0007669"/>
    <property type="project" value="UniProtKB-KW"/>
</dbReference>
<dbReference type="Pfam" id="PF01568">
    <property type="entry name" value="Molydop_binding"/>
    <property type="match status" value="1"/>
</dbReference>
<protein>
    <submittedName>
        <fullName evidence="5">Molybdopterin-dependent oxidoreductase</fullName>
    </submittedName>
</protein>
<dbReference type="EMBL" id="CP045810">
    <property type="protein sequence ID" value="QHN41520.1"/>
    <property type="molecule type" value="Genomic_DNA"/>
</dbReference>
<dbReference type="PANTHER" id="PTHR43742">
    <property type="entry name" value="TRIMETHYLAMINE-N-OXIDE REDUCTASE"/>
    <property type="match status" value="1"/>
</dbReference>
<dbReference type="GO" id="GO:0043546">
    <property type="term" value="F:molybdopterin cofactor binding"/>
    <property type="evidence" value="ECO:0007669"/>
    <property type="project" value="InterPro"/>
</dbReference>
<dbReference type="InterPro" id="IPR050612">
    <property type="entry name" value="Prok_Mopterin_Oxidored"/>
</dbReference>
<evidence type="ECO:0000256" key="1">
    <source>
        <dbReference type="ARBA" id="ARBA00010312"/>
    </source>
</evidence>
<dbReference type="AlphaFoldDB" id="A0A857LU53"/>
<dbReference type="SUPFAM" id="SSF50692">
    <property type="entry name" value="ADC-like"/>
    <property type="match status" value="1"/>
</dbReference>
<evidence type="ECO:0000256" key="4">
    <source>
        <dbReference type="ARBA" id="ARBA00023014"/>
    </source>
</evidence>
<dbReference type="InterPro" id="IPR009010">
    <property type="entry name" value="Asp_de-COase-like_dom_sf"/>
</dbReference>
<dbReference type="PROSITE" id="PS51669">
    <property type="entry name" value="4FE4S_MOW_BIS_MGD"/>
    <property type="match status" value="1"/>
</dbReference>
<sequence>MTTREQTTFCRICEPYCGLIATVEDDRLIGLRPDPDHVASRGFACAKGLAYPGVQNDPDRVLHPLKRQPDGSFARVSWDEAIGDIVSRLKRIIAVHGGESVAWYNGNPSAGSYSHSMWALGLIGALGSKHSYGAGSQDTNSRWAASALLYGTCPAVPVPDLDRTEMALIIGANPVVSHGSLATIPTFAEKLHAVVGKGGRVVVVDPRRTETAQEFEWLPIASDADAYLLLSLIHVLFAENLVDRERADAQASGVDGLEQLAAAFPPASTEAQTGIPAERVHRLARDLATKRSVAYGRLGTCLGATPTLVNYLLDSVNFLAGNLDAAGGAVFSSPGIPIREMLAQSGTATYDTWRSRVGGFPEVMGMAPAAIMAAEIRTPGPGQIRAMFVSAGNPVVSTPGGDRLEDALDELDLMVSFDLYVNETGAHADYILPGAAMYERDDFPYFGTMHMAVPWAQATLPVVPTPGEVRPEWEVIDSIARALGTRALPTLPARIAARAADFARRPLTPHTLFDLLIRISSYGDLFGLRRRGYNFRSLAEKAPHGLAVRDHAATGQLRKVITHRDKKIHFDQPAMRREVQRLTARTEDPAFPLRLIGMREPRSENSWLHNVPRLRAARPRHAVRMHPGDAETLGIVNGGPVRLVSLWGSIEIPALITDDIKPGVVAVPHGWGHRGRGQWSIANHEGGVSINDLMSTEPENLDPLSGMSHLNGVRVRAEAVVPNAAPGPTAVV</sequence>
<gene>
    <name evidence="5" type="ORF">GII30_22260</name>
</gene>
<dbReference type="GO" id="GO:0016491">
    <property type="term" value="F:oxidoreductase activity"/>
    <property type="evidence" value="ECO:0007669"/>
    <property type="project" value="InterPro"/>
</dbReference>
<dbReference type="GO" id="GO:0046872">
    <property type="term" value="F:metal ion binding"/>
    <property type="evidence" value="ECO:0007669"/>
    <property type="project" value="UniProtKB-KW"/>
</dbReference>
<keyword evidence="4" id="KW-0411">Iron-sulfur</keyword>
<accession>A0A857LU53</accession>
<keyword evidence="2" id="KW-0479">Metal-binding</keyword>
<keyword evidence="3" id="KW-0408">Iron</keyword>
<evidence type="ECO:0000256" key="3">
    <source>
        <dbReference type="ARBA" id="ARBA00023004"/>
    </source>
</evidence>
<dbReference type="Gene3D" id="2.40.40.20">
    <property type="match status" value="1"/>
</dbReference>
<dbReference type="SUPFAM" id="SSF53706">
    <property type="entry name" value="Formate dehydrogenase/DMSO reductase, domains 1-3"/>
    <property type="match status" value="1"/>
</dbReference>
<dbReference type="Gene3D" id="3.40.50.740">
    <property type="match status" value="1"/>
</dbReference>
<evidence type="ECO:0000256" key="2">
    <source>
        <dbReference type="ARBA" id="ARBA00022723"/>
    </source>
</evidence>
<name>A0A857LU53_9ACTN</name>
<dbReference type="Pfam" id="PF04879">
    <property type="entry name" value="Molybdop_Fe4S4"/>
    <property type="match status" value="1"/>
</dbReference>
<dbReference type="Pfam" id="PF00384">
    <property type="entry name" value="Molybdopterin"/>
    <property type="match status" value="1"/>
</dbReference>